<keyword evidence="3" id="KW-0678">Repressor</keyword>
<gene>
    <name evidence="3" type="primary">fur</name>
    <name evidence="4" type="ORF">KDN34_00665</name>
</gene>
<dbReference type="CDD" id="cd07153">
    <property type="entry name" value="Fur_like"/>
    <property type="match status" value="1"/>
</dbReference>
<proteinExistence type="inferred from homology"/>
<dbReference type="InterPro" id="IPR036390">
    <property type="entry name" value="WH_DNA-bd_sf"/>
</dbReference>
<dbReference type="SUPFAM" id="SSF46785">
    <property type="entry name" value="Winged helix' DNA-binding domain"/>
    <property type="match status" value="1"/>
</dbReference>
<evidence type="ECO:0000256" key="2">
    <source>
        <dbReference type="ARBA" id="ARBA00020910"/>
    </source>
</evidence>
<reference evidence="4 5" key="1">
    <citation type="submission" date="2021-04" db="EMBL/GenBank/DDBJ databases">
        <title>Novel species identification of genus Shewanella.</title>
        <authorList>
            <person name="Liu G."/>
        </authorList>
    </citation>
    <scope>NUCLEOTIDE SEQUENCE [LARGE SCALE GENOMIC DNA]</scope>
    <source>
        <strain evidence="4 5">FJAT-54481</strain>
    </source>
</reference>
<dbReference type="RefSeq" id="WP_212595061.1">
    <property type="nucleotide sequence ID" value="NZ_CP073587.1"/>
</dbReference>
<dbReference type="InterPro" id="IPR036388">
    <property type="entry name" value="WH-like_DNA-bd_sf"/>
</dbReference>
<organism evidence="4 5">
    <name type="scientific">Shewanella yunxiaonensis</name>
    <dbReference type="NCBI Taxonomy" id="2829809"/>
    <lineage>
        <taxon>Bacteria</taxon>
        <taxon>Pseudomonadati</taxon>
        <taxon>Pseudomonadota</taxon>
        <taxon>Gammaproteobacteria</taxon>
        <taxon>Alteromonadales</taxon>
        <taxon>Shewanellaceae</taxon>
        <taxon>Shewanella</taxon>
    </lineage>
</organism>
<comment type="similarity">
    <text evidence="3">Belongs to the Fur family.</text>
</comment>
<evidence type="ECO:0000256" key="3">
    <source>
        <dbReference type="RuleBase" id="RU364037"/>
    </source>
</evidence>
<evidence type="ECO:0000313" key="4">
    <source>
        <dbReference type="EMBL" id="QUN06036.1"/>
    </source>
</evidence>
<protein>
    <recommendedName>
        <fullName evidence="2 3">Ferric uptake regulation protein</fullName>
    </recommendedName>
</protein>
<keyword evidence="3" id="KW-0238">DNA-binding</keyword>
<dbReference type="InterPro" id="IPR002481">
    <property type="entry name" value="FUR"/>
</dbReference>
<keyword evidence="3" id="KW-0479">Metal-binding</keyword>
<dbReference type="Pfam" id="PF01475">
    <property type="entry name" value="FUR"/>
    <property type="match status" value="1"/>
</dbReference>
<comment type="subcellular location">
    <subcellularLocation>
        <location evidence="3">Cytoplasm</location>
    </subcellularLocation>
</comment>
<sequence length="135" mass="15740">MTQTEQLLNRHRIKPTRQRLAVMDLLLNSNQRHFTAEQLYLQLQNQGDELGQATVYRVLNDFAKAGLLRRNQLTQGKAYYELADDQPHVHLVDVHQGDIVEMQDERLMMQLRGTVQQMGYEIVDMQLNVYVKATS</sequence>
<comment type="subunit">
    <text evidence="1 3">Homodimer.</text>
</comment>
<dbReference type="EMBL" id="CP073587">
    <property type="protein sequence ID" value="QUN06036.1"/>
    <property type="molecule type" value="Genomic_DNA"/>
</dbReference>
<accession>A0ABX7YV37</accession>
<keyword evidence="3" id="KW-0963">Cytoplasm</keyword>
<keyword evidence="5" id="KW-1185">Reference proteome</keyword>
<dbReference type="PANTHER" id="PTHR33202">
    <property type="entry name" value="ZINC UPTAKE REGULATION PROTEIN"/>
    <property type="match status" value="1"/>
</dbReference>
<evidence type="ECO:0000313" key="5">
    <source>
        <dbReference type="Proteomes" id="UP000679575"/>
    </source>
</evidence>
<dbReference type="Proteomes" id="UP000679575">
    <property type="component" value="Chromosome"/>
</dbReference>
<keyword evidence="3" id="KW-0804">Transcription</keyword>
<dbReference type="Gene3D" id="1.10.10.10">
    <property type="entry name" value="Winged helix-like DNA-binding domain superfamily/Winged helix DNA-binding domain"/>
    <property type="match status" value="1"/>
</dbReference>
<keyword evidence="3" id="KW-0408">Iron</keyword>
<name>A0ABX7YV37_9GAMM</name>
<dbReference type="PANTHER" id="PTHR33202:SF2">
    <property type="entry name" value="FERRIC UPTAKE REGULATION PROTEIN"/>
    <property type="match status" value="1"/>
</dbReference>
<evidence type="ECO:0000256" key="1">
    <source>
        <dbReference type="ARBA" id="ARBA00011738"/>
    </source>
</evidence>
<keyword evidence="3" id="KW-0805">Transcription regulation</keyword>
<keyword evidence="3" id="KW-0862">Zinc</keyword>